<gene>
    <name evidence="1" type="ORF">DAPPUDRAFT_314550</name>
</gene>
<keyword evidence="2" id="KW-1185">Reference proteome</keyword>
<proteinExistence type="predicted"/>
<dbReference type="EMBL" id="GL732533">
    <property type="protein sequence ID" value="EFX84984.1"/>
    <property type="molecule type" value="Genomic_DNA"/>
</dbReference>
<sequence>MTWSGFCKILEEPSSFPKNLEDLPVYLPSSWDSFHLSIIQAEDNTNFRDYKEPKCNNMASKMRDREDTTPECEESAIPSTERMNRLLLEVKNRNFAGLIALVSEGEDVKSTGEFSMNEQLRFDNVPVLFAAWSALLVCFQWILEPENTDGSLFNEIDVSNLADNHLESVISNACAPDRLLGMYSCEISFEVFEIRKPVLLRDNDKAYSVLSPAVDILPPPPP</sequence>
<dbReference type="Proteomes" id="UP000000305">
    <property type="component" value="Unassembled WGS sequence"/>
</dbReference>
<accession>E9G6I9</accession>
<dbReference type="KEGG" id="dpx:DAPPUDRAFT_314550"/>
<dbReference type="AlphaFoldDB" id="E9G6I9"/>
<dbReference type="InParanoid" id="E9G6I9"/>
<organism evidence="1 2">
    <name type="scientific">Daphnia pulex</name>
    <name type="common">Water flea</name>
    <dbReference type="NCBI Taxonomy" id="6669"/>
    <lineage>
        <taxon>Eukaryota</taxon>
        <taxon>Metazoa</taxon>
        <taxon>Ecdysozoa</taxon>
        <taxon>Arthropoda</taxon>
        <taxon>Crustacea</taxon>
        <taxon>Branchiopoda</taxon>
        <taxon>Diplostraca</taxon>
        <taxon>Cladocera</taxon>
        <taxon>Anomopoda</taxon>
        <taxon>Daphniidae</taxon>
        <taxon>Daphnia</taxon>
    </lineage>
</organism>
<dbReference type="HOGENOM" id="CLU_1246467_0_0_1"/>
<protein>
    <submittedName>
        <fullName evidence="1">Uncharacterized protein</fullName>
    </submittedName>
</protein>
<reference evidence="1 2" key="1">
    <citation type="journal article" date="2011" name="Science">
        <title>The ecoresponsive genome of Daphnia pulex.</title>
        <authorList>
            <person name="Colbourne J.K."/>
            <person name="Pfrender M.E."/>
            <person name="Gilbert D."/>
            <person name="Thomas W.K."/>
            <person name="Tucker A."/>
            <person name="Oakley T.H."/>
            <person name="Tokishita S."/>
            <person name="Aerts A."/>
            <person name="Arnold G.J."/>
            <person name="Basu M.K."/>
            <person name="Bauer D.J."/>
            <person name="Caceres C.E."/>
            <person name="Carmel L."/>
            <person name="Casola C."/>
            <person name="Choi J.H."/>
            <person name="Detter J.C."/>
            <person name="Dong Q."/>
            <person name="Dusheyko S."/>
            <person name="Eads B.D."/>
            <person name="Frohlich T."/>
            <person name="Geiler-Samerotte K.A."/>
            <person name="Gerlach D."/>
            <person name="Hatcher P."/>
            <person name="Jogdeo S."/>
            <person name="Krijgsveld J."/>
            <person name="Kriventseva E.V."/>
            <person name="Kultz D."/>
            <person name="Laforsch C."/>
            <person name="Lindquist E."/>
            <person name="Lopez J."/>
            <person name="Manak J.R."/>
            <person name="Muller J."/>
            <person name="Pangilinan J."/>
            <person name="Patwardhan R.P."/>
            <person name="Pitluck S."/>
            <person name="Pritham E.J."/>
            <person name="Rechtsteiner A."/>
            <person name="Rho M."/>
            <person name="Rogozin I.B."/>
            <person name="Sakarya O."/>
            <person name="Salamov A."/>
            <person name="Schaack S."/>
            <person name="Shapiro H."/>
            <person name="Shiga Y."/>
            <person name="Skalitzky C."/>
            <person name="Smith Z."/>
            <person name="Souvorov A."/>
            <person name="Sung W."/>
            <person name="Tang Z."/>
            <person name="Tsuchiya D."/>
            <person name="Tu H."/>
            <person name="Vos H."/>
            <person name="Wang M."/>
            <person name="Wolf Y.I."/>
            <person name="Yamagata H."/>
            <person name="Yamada T."/>
            <person name="Ye Y."/>
            <person name="Shaw J.R."/>
            <person name="Andrews J."/>
            <person name="Crease T.J."/>
            <person name="Tang H."/>
            <person name="Lucas S.M."/>
            <person name="Robertson H.M."/>
            <person name="Bork P."/>
            <person name="Koonin E.V."/>
            <person name="Zdobnov E.M."/>
            <person name="Grigoriev I.V."/>
            <person name="Lynch M."/>
            <person name="Boore J.L."/>
        </authorList>
    </citation>
    <scope>NUCLEOTIDE SEQUENCE [LARGE SCALE GENOMIC DNA]</scope>
</reference>
<evidence type="ECO:0000313" key="1">
    <source>
        <dbReference type="EMBL" id="EFX84984.1"/>
    </source>
</evidence>
<evidence type="ECO:0000313" key="2">
    <source>
        <dbReference type="Proteomes" id="UP000000305"/>
    </source>
</evidence>
<name>E9G6I9_DAPPU</name>